<dbReference type="PROSITE" id="PS50012">
    <property type="entry name" value="RCC1_3"/>
    <property type="match status" value="1"/>
</dbReference>
<reference evidence="3 4" key="1">
    <citation type="journal article" date="2018" name="Mol. Biol. Evol.">
        <title>Analysis of the draft genome of the red seaweed Gracilariopsis chorda provides insights into genome size evolution in Rhodophyta.</title>
        <authorList>
            <person name="Lee J."/>
            <person name="Yang E.C."/>
            <person name="Graf L."/>
            <person name="Yang J.H."/>
            <person name="Qiu H."/>
            <person name="Zel Zion U."/>
            <person name="Chan C.X."/>
            <person name="Stephens T.G."/>
            <person name="Weber A.P.M."/>
            <person name="Boo G.H."/>
            <person name="Boo S.M."/>
            <person name="Kim K.M."/>
            <person name="Shin Y."/>
            <person name="Jung M."/>
            <person name="Lee S.J."/>
            <person name="Yim H.S."/>
            <person name="Lee J.H."/>
            <person name="Bhattacharya D."/>
            <person name="Yoon H.S."/>
        </authorList>
    </citation>
    <scope>NUCLEOTIDE SEQUENCE [LARGE SCALE GENOMIC DNA]</scope>
    <source>
        <strain evidence="3 4">SKKU-2015</strain>
        <tissue evidence="3">Whole body</tissue>
    </source>
</reference>
<dbReference type="Proteomes" id="UP000247409">
    <property type="component" value="Unassembled WGS sequence"/>
</dbReference>
<gene>
    <name evidence="3" type="ORF">BWQ96_07245</name>
</gene>
<name>A0A2V3ILS3_9FLOR</name>
<evidence type="ECO:0000256" key="1">
    <source>
        <dbReference type="PROSITE-ProRule" id="PRU00235"/>
    </source>
</evidence>
<dbReference type="InterPro" id="IPR009091">
    <property type="entry name" value="RCC1/BLIP-II"/>
</dbReference>
<proteinExistence type="predicted"/>
<dbReference type="AlphaFoldDB" id="A0A2V3ILS3"/>
<dbReference type="InterPro" id="IPR000408">
    <property type="entry name" value="Reg_chr_condens"/>
</dbReference>
<keyword evidence="4" id="KW-1185">Reference proteome</keyword>
<dbReference type="Gene3D" id="2.130.10.30">
    <property type="entry name" value="Regulator of chromosome condensation 1/beta-lactamase-inhibitor protein II"/>
    <property type="match status" value="1"/>
</dbReference>
<sequence length="149" mass="16619">MWKVLASSPLQFSIDHEVFAWGNNTCDQLGNDGNGKSDMPVKVIINTTARVACFSCAHFHCSICMEVPETSSTPAMLSTTRFENASAIDTTKDADTVDESQRLVEEARERLAALLETYMERQKDCRVTIEALRMNENLEHDDISAALPF</sequence>
<accession>A0A2V3ILS3</accession>
<protein>
    <submittedName>
        <fullName evidence="3">Uncharacterized protein</fullName>
    </submittedName>
</protein>
<feature type="coiled-coil region" evidence="2">
    <location>
        <begin position="97"/>
        <end position="124"/>
    </location>
</feature>
<keyword evidence="2" id="KW-0175">Coiled coil</keyword>
<dbReference type="EMBL" id="NBIV01000141">
    <property type="protein sequence ID" value="PXF42997.1"/>
    <property type="molecule type" value="Genomic_DNA"/>
</dbReference>
<organism evidence="3 4">
    <name type="scientific">Gracilariopsis chorda</name>
    <dbReference type="NCBI Taxonomy" id="448386"/>
    <lineage>
        <taxon>Eukaryota</taxon>
        <taxon>Rhodophyta</taxon>
        <taxon>Florideophyceae</taxon>
        <taxon>Rhodymeniophycidae</taxon>
        <taxon>Gracilariales</taxon>
        <taxon>Gracilariaceae</taxon>
        <taxon>Gracilariopsis</taxon>
    </lineage>
</organism>
<evidence type="ECO:0000256" key="2">
    <source>
        <dbReference type="SAM" id="Coils"/>
    </source>
</evidence>
<dbReference type="SUPFAM" id="SSF50985">
    <property type="entry name" value="RCC1/BLIP-II"/>
    <property type="match status" value="1"/>
</dbReference>
<dbReference type="Pfam" id="PF00415">
    <property type="entry name" value="RCC1"/>
    <property type="match status" value="1"/>
</dbReference>
<feature type="repeat" description="RCC1" evidence="1">
    <location>
        <begin position="16"/>
        <end position="67"/>
    </location>
</feature>
<evidence type="ECO:0000313" key="4">
    <source>
        <dbReference type="Proteomes" id="UP000247409"/>
    </source>
</evidence>
<evidence type="ECO:0000313" key="3">
    <source>
        <dbReference type="EMBL" id="PXF42997.1"/>
    </source>
</evidence>
<comment type="caution">
    <text evidence="3">The sequence shown here is derived from an EMBL/GenBank/DDBJ whole genome shotgun (WGS) entry which is preliminary data.</text>
</comment>